<evidence type="ECO:0008006" key="3">
    <source>
        <dbReference type="Google" id="ProtNLM"/>
    </source>
</evidence>
<sequence>LVASLKGVDIAKELESSSLVTAAPASGVSEAPAEKKKPEAPKEKKKEAAAEDLSSLFG</sequence>
<feature type="region of interest" description="Disordered" evidence="1">
    <location>
        <begin position="19"/>
        <end position="58"/>
    </location>
</feature>
<reference evidence="2" key="1">
    <citation type="journal article" date="2014" name="Front. Microbiol.">
        <title>High frequency of phylogenetically diverse reductive dehalogenase-homologous genes in deep subseafloor sedimentary metagenomes.</title>
        <authorList>
            <person name="Kawai M."/>
            <person name="Futagami T."/>
            <person name="Toyoda A."/>
            <person name="Takaki Y."/>
            <person name="Nishi S."/>
            <person name="Hori S."/>
            <person name="Arai W."/>
            <person name="Tsubouchi T."/>
            <person name="Morono Y."/>
            <person name="Uchiyama I."/>
            <person name="Ito T."/>
            <person name="Fujiyama A."/>
            <person name="Inagaki F."/>
            <person name="Takami H."/>
        </authorList>
    </citation>
    <scope>NUCLEOTIDE SEQUENCE</scope>
    <source>
        <strain evidence="2">Expedition CK06-06</strain>
    </source>
</reference>
<proteinExistence type="predicted"/>
<organism evidence="2">
    <name type="scientific">marine sediment metagenome</name>
    <dbReference type="NCBI Taxonomy" id="412755"/>
    <lineage>
        <taxon>unclassified sequences</taxon>
        <taxon>metagenomes</taxon>
        <taxon>ecological metagenomes</taxon>
    </lineage>
</organism>
<evidence type="ECO:0000256" key="1">
    <source>
        <dbReference type="SAM" id="MobiDB-lite"/>
    </source>
</evidence>
<comment type="caution">
    <text evidence="2">The sequence shown here is derived from an EMBL/GenBank/DDBJ whole genome shotgun (WGS) entry which is preliminary data.</text>
</comment>
<dbReference type="AlphaFoldDB" id="X1S208"/>
<evidence type="ECO:0000313" key="2">
    <source>
        <dbReference type="EMBL" id="GAI87062.1"/>
    </source>
</evidence>
<protein>
    <recommendedName>
        <fullName evidence="3">50S ribosomal protein P1</fullName>
    </recommendedName>
</protein>
<name>X1S208_9ZZZZ</name>
<dbReference type="EMBL" id="BARW01006200">
    <property type="protein sequence ID" value="GAI87062.1"/>
    <property type="molecule type" value="Genomic_DNA"/>
</dbReference>
<feature type="compositionally biased region" description="Basic and acidic residues" evidence="1">
    <location>
        <begin position="32"/>
        <end position="49"/>
    </location>
</feature>
<gene>
    <name evidence="2" type="ORF">S12H4_13001</name>
</gene>
<accession>X1S208</accession>
<feature type="non-terminal residue" evidence="2">
    <location>
        <position position="1"/>
    </location>
</feature>